<dbReference type="InterPro" id="IPR030191">
    <property type="entry name" value="CodB"/>
</dbReference>
<feature type="transmembrane region" description="Helical" evidence="2">
    <location>
        <begin position="383"/>
        <end position="401"/>
    </location>
</feature>
<dbReference type="Gene3D" id="1.10.4160.10">
    <property type="entry name" value="Hydantoin permease"/>
    <property type="match status" value="1"/>
</dbReference>
<accession>A0AA97GX52</accession>
<feature type="transmembrane region" description="Helical" evidence="2">
    <location>
        <begin position="170"/>
        <end position="186"/>
    </location>
</feature>
<feature type="transmembrane region" description="Helical" evidence="2">
    <location>
        <begin position="270"/>
        <end position="292"/>
    </location>
</feature>
<protein>
    <recommendedName>
        <fullName evidence="4">Cytosine permease</fullName>
    </recommendedName>
</protein>
<sequence length="450" mass="46630">MANASTTPAEDPTDSDFAHRPVPESARSSWLSVTGVTVGVMGAMVFLQVPGDLGLHGGVANTVIALVYAVVVAGVLATILAVVAAGHGINSNLISRGSGFGVAGSRITGLFYAANFIALAATEGSIMAGGLHEWIPAVPLKVWMVVLTVINIFLNWYGMALLERFQKYSLPVYIALLVLAIVWAANTSGSGHGAPSGLSGQSIVTAIGVLNGIVALQALLTADYARFIKKPTLAKCAAVGFAPQVGSFLIVGCIGIWFATRFDEPSPGVYLVMVMGGWGALYTVVSQIRINLINIYSGSLSLQATAASTGKYARGIWVSITAVIALAAMLGNVLGHLGDVLTFLGAFMFAWVSILFADILFARTWRLGAAADDWSASTERFDVGTGIALVAGATVGGVLAIGVDNWLLNAISAFVAGGVAFVLHTVSAWLQRGRLDAGTTPAHDPVNVNQ</sequence>
<reference evidence="3" key="1">
    <citation type="submission" date="2023-06" db="EMBL/GenBank/DDBJ databases">
        <title>Gordonia sp. nov. and Pseudochrobactrum sp. nov., two species isolated from the burying beetle Nicrophorus vespilloides.</title>
        <authorList>
            <person name="Poehlein A."/>
            <person name="Guzman J."/>
            <person name="Daniel R."/>
            <person name="Vilcinskas A."/>
        </authorList>
    </citation>
    <scope>NUCLEOTIDE SEQUENCE</scope>
    <source>
        <strain evidence="3">MP11Mi</strain>
    </source>
</reference>
<feature type="transmembrane region" description="Helical" evidence="2">
    <location>
        <begin position="198"/>
        <end position="220"/>
    </location>
</feature>
<feature type="transmembrane region" description="Helical" evidence="2">
    <location>
        <begin position="312"/>
        <end position="334"/>
    </location>
</feature>
<evidence type="ECO:0000313" key="3">
    <source>
        <dbReference type="EMBL" id="WOC13318.1"/>
    </source>
</evidence>
<feature type="transmembrane region" description="Helical" evidence="2">
    <location>
        <begin position="30"/>
        <end position="51"/>
    </location>
</feature>
<dbReference type="AlphaFoldDB" id="A0AA97GX52"/>
<keyword evidence="2" id="KW-0472">Membrane</keyword>
<dbReference type="RefSeq" id="WP_420039150.1">
    <property type="nucleotide sequence ID" value="NZ_CP128986.1"/>
</dbReference>
<feature type="transmembrane region" description="Helical" evidence="2">
    <location>
        <begin position="140"/>
        <end position="158"/>
    </location>
</feature>
<evidence type="ECO:0000256" key="2">
    <source>
        <dbReference type="SAM" id="Phobius"/>
    </source>
</evidence>
<dbReference type="PANTHER" id="PTHR30569">
    <property type="entry name" value="CYTOSINE TRANSPORTER CODB"/>
    <property type="match status" value="1"/>
</dbReference>
<gene>
    <name evidence="3" type="ORF">MP11Mi_24190</name>
</gene>
<evidence type="ECO:0000256" key="1">
    <source>
        <dbReference type="SAM" id="MobiDB-lite"/>
    </source>
</evidence>
<dbReference type="PANTHER" id="PTHR30569:SF0">
    <property type="entry name" value="CYTOSINE PERMEASE"/>
    <property type="match status" value="1"/>
</dbReference>
<keyword evidence="2" id="KW-0812">Transmembrane</keyword>
<keyword evidence="2" id="KW-1133">Transmembrane helix</keyword>
<proteinExistence type="predicted"/>
<feature type="region of interest" description="Disordered" evidence="1">
    <location>
        <begin position="1"/>
        <end position="21"/>
    </location>
</feature>
<feature type="transmembrane region" description="Helical" evidence="2">
    <location>
        <begin position="407"/>
        <end position="430"/>
    </location>
</feature>
<feature type="transmembrane region" description="Helical" evidence="2">
    <location>
        <begin position="340"/>
        <end position="362"/>
    </location>
</feature>
<dbReference type="GO" id="GO:0005886">
    <property type="term" value="C:plasma membrane"/>
    <property type="evidence" value="ECO:0007669"/>
    <property type="project" value="TreeGrafter"/>
</dbReference>
<dbReference type="GO" id="GO:0015209">
    <property type="term" value="F:cytosine transmembrane transporter activity"/>
    <property type="evidence" value="ECO:0007669"/>
    <property type="project" value="InterPro"/>
</dbReference>
<evidence type="ECO:0008006" key="4">
    <source>
        <dbReference type="Google" id="ProtNLM"/>
    </source>
</evidence>
<feature type="transmembrane region" description="Helical" evidence="2">
    <location>
        <begin position="107"/>
        <end position="128"/>
    </location>
</feature>
<dbReference type="EMBL" id="CP128986">
    <property type="protein sequence ID" value="WOC13318.1"/>
    <property type="molecule type" value="Genomic_DNA"/>
</dbReference>
<organism evidence="3">
    <name type="scientific">Gordonia sp. MP11Mi</name>
    <dbReference type="NCBI Taxonomy" id="3022769"/>
    <lineage>
        <taxon>Bacteria</taxon>
        <taxon>Bacillati</taxon>
        <taxon>Actinomycetota</taxon>
        <taxon>Actinomycetes</taxon>
        <taxon>Mycobacteriales</taxon>
        <taxon>Gordoniaceae</taxon>
        <taxon>Gordonia</taxon>
    </lineage>
</organism>
<feature type="transmembrane region" description="Helical" evidence="2">
    <location>
        <begin position="232"/>
        <end position="258"/>
    </location>
</feature>
<feature type="transmembrane region" description="Helical" evidence="2">
    <location>
        <begin position="63"/>
        <end position="86"/>
    </location>
</feature>
<name>A0AA97GX52_9ACTN</name>